<protein>
    <submittedName>
        <fullName evidence="1">Uncharacterized protein</fullName>
    </submittedName>
</protein>
<reference evidence="2" key="1">
    <citation type="submission" date="2021-01" db="EMBL/GenBank/DDBJ databases">
        <title>Caligus Genome Assembly.</title>
        <authorList>
            <person name="Gallardo-Escarate C."/>
        </authorList>
    </citation>
    <scope>NUCLEOTIDE SEQUENCE [LARGE SCALE GENOMIC DNA]</scope>
</reference>
<dbReference type="OrthoDB" id="10040454at2759"/>
<accession>A0A7T8KIR7</accession>
<proteinExistence type="predicted"/>
<organism evidence="1 2">
    <name type="scientific">Caligus rogercresseyi</name>
    <name type="common">Sea louse</name>
    <dbReference type="NCBI Taxonomy" id="217165"/>
    <lineage>
        <taxon>Eukaryota</taxon>
        <taxon>Metazoa</taxon>
        <taxon>Ecdysozoa</taxon>
        <taxon>Arthropoda</taxon>
        <taxon>Crustacea</taxon>
        <taxon>Multicrustacea</taxon>
        <taxon>Hexanauplia</taxon>
        <taxon>Copepoda</taxon>
        <taxon>Siphonostomatoida</taxon>
        <taxon>Caligidae</taxon>
        <taxon>Caligus</taxon>
    </lineage>
</organism>
<gene>
    <name evidence="1" type="ORF">FKW44_001452</name>
</gene>
<evidence type="ECO:0000313" key="1">
    <source>
        <dbReference type="EMBL" id="QQP56700.1"/>
    </source>
</evidence>
<name>A0A7T8KIR7_CALRO</name>
<keyword evidence="2" id="KW-1185">Reference proteome</keyword>
<dbReference type="EMBL" id="CP045890">
    <property type="protein sequence ID" value="QQP56700.1"/>
    <property type="molecule type" value="Genomic_DNA"/>
</dbReference>
<dbReference type="Proteomes" id="UP000595437">
    <property type="component" value="Chromosome 1"/>
</dbReference>
<dbReference type="AlphaFoldDB" id="A0A7T8KIR7"/>
<evidence type="ECO:0000313" key="2">
    <source>
        <dbReference type="Proteomes" id="UP000595437"/>
    </source>
</evidence>
<sequence length="63" mass="7455">MAKEECMSTINIWRLVRKDLRMFPLKKKPHQIMPQAIMNKPLIRGRKNFNSSLKTGPISFLDR</sequence>